<organism evidence="1 2">
    <name type="scientific">Mesobacillus persicus</name>
    <dbReference type="NCBI Taxonomy" id="930146"/>
    <lineage>
        <taxon>Bacteria</taxon>
        <taxon>Bacillati</taxon>
        <taxon>Bacillota</taxon>
        <taxon>Bacilli</taxon>
        <taxon>Bacillales</taxon>
        <taxon>Bacillaceae</taxon>
        <taxon>Mesobacillus</taxon>
    </lineage>
</organism>
<protein>
    <submittedName>
        <fullName evidence="1">Uncharacterized protein</fullName>
    </submittedName>
</protein>
<accession>A0A1H7XQE0</accession>
<dbReference type="Proteomes" id="UP000198553">
    <property type="component" value="Unassembled WGS sequence"/>
</dbReference>
<dbReference type="AlphaFoldDB" id="A0A1H7XQE0"/>
<evidence type="ECO:0000313" key="2">
    <source>
        <dbReference type="Proteomes" id="UP000198553"/>
    </source>
</evidence>
<name>A0A1H7XQE0_9BACI</name>
<dbReference type="EMBL" id="FOBW01000002">
    <property type="protein sequence ID" value="SEM35875.1"/>
    <property type="molecule type" value="Genomic_DNA"/>
</dbReference>
<sequence>MWIREQIGKEVLNELINCLRIYSKEKVDMNLFMSTSRTRDYFRNIFTSKEEQMNFRNLLLQMHFYCEEGYGVSVPLPKRRLEEYQVFPFVTDIWQHFYQSVVEELDLTDEDIEEYDDEFN</sequence>
<reference evidence="2" key="1">
    <citation type="submission" date="2016-10" db="EMBL/GenBank/DDBJ databases">
        <authorList>
            <person name="Varghese N."/>
            <person name="Submissions S."/>
        </authorList>
    </citation>
    <scope>NUCLEOTIDE SEQUENCE [LARGE SCALE GENOMIC DNA]</scope>
    <source>
        <strain evidence="2">B48,IBRC-M 10115,DSM 25386,CECT 8001</strain>
    </source>
</reference>
<dbReference type="RefSeq" id="WP_090741439.1">
    <property type="nucleotide sequence ID" value="NZ_FOBW01000002.1"/>
</dbReference>
<keyword evidence="2" id="KW-1185">Reference proteome</keyword>
<proteinExistence type="predicted"/>
<gene>
    <name evidence="1" type="ORF">SAMN05192533_102312</name>
</gene>
<evidence type="ECO:0000313" key="1">
    <source>
        <dbReference type="EMBL" id="SEM35875.1"/>
    </source>
</evidence>